<dbReference type="InterPro" id="IPR033412">
    <property type="entry name" value="PFOR_II"/>
</dbReference>
<dbReference type="CDD" id="cd07034">
    <property type="entry name" value="TPP_PYR_PFOR_IOR-alpha_like"/>
    <property type="match status" value="1"/>
</dbReference>
<dbReference type="PANTHER" id="PTHR32154">
    <property type="entry name" value="PYRUVATE-FLAVODOXIN OXIDOREDUCTASE-RELATED"/>
    <property type="match status" value="1"/>
</dbReference>
<dbReference type="eggNOG" id="COG1014">
    <property type="taxonomic scope" value="Bacteria"/>
</dbReference>
<protein>
    <submittedName>
        <fullName evidence="5">2-oxoacid:acceptor oxidoreductase, alpha subunit</fullName>
    </submittedName>
</protein>
<dbReference type="AlphaFoldDB" id="C9LNZ3"/>
<reference evidence="5" key="1">
    <citation type="submission" date="2009-09" db="EMBL/GenBank/DDBJ databases">
        <authorList>
            <person name="Weinstock G."/>
            <person name="Sodergren E."/>
            <person name="Clifton S."/>
            <person name="Fulton L."/>
            <person name="Fulton B."/>
            <person name="Courtney L."/>
            <person name="Fronick C."/>
            <person name="Harrison M."/>
            <person name="Strong C."/>
            <person name="Farmer C."/>
            <person name="Delahaunty K."/>
            <person name="Markovic C."/>
            <person name="Hall O."/>
            <person name="Minx P."/>
            <person name="Tomlinson C."/>
            <person name="Mitreva M."/>
            <person name="Nelson J."/>
            <person name="Hou S."/>
            <person name="Wollam A."/>
            <person name="Pepin K.H."/>
            <person name="Johnson M."/>
            <person name="Bhonagiri V."/>
            <person name="Nash W.E."/>
            <person name="Warren W."/>
            <person name="Chinwalla A."/>
            <person name="Mardis E.R."/>
            <person name="Wilson R.K."/>
        </authorList>
    </citation>
    <scope>NUCLEOTIDE SEQUENCE [LARGE SCALE GENOMIC DNA]</scope>
    <source>
        <strain evidence="5">DSM 15470</strain>
    </source>
</reference>
<dbReference type="RefSeq" id="WP_007070212.1">
    <property type="nucleotide sequence ID" value="NZ_GG698602.1"/>
</dbReference>
<dbReference type="Pfam" id="PF01558">
    <property type="entry name" value="POR"/>
    <property type="match status" value="1"/>
</dbReference>
<dbReference type="PANTHER" id="PTHR32154:SF20">
    <property type="entry name" value="2-OXOGLUTARATE OXIDOREDUCTASE SUBUNIT KORA"/>
    <property type="match status" value="1"/>
</dbReference>
<dbReference type="GO" id="GO:0016903">
    <property type="term" value="F:oxidoreductase activity, acting on the aldehyde or oxo group of donors"/>
    <property type="evidence" value="ECO:0007669"/>
    <property type="project" value="InterPro"/>
</dbReference>
<feature type="domain" description="Pyruvate/ketoisovalerate oxidoreductase catalytic" evidence="2">
    <location>
        <begin position="46"/>
        <end position="207"/>
    </location>
</feature>
<evidence type="ECO:0000313" key="5">
    <source>
        <dbReference type="EMBL" id="EEW97279.1"/>
    </source>
</evidence>
<name>C9LNZ3_9FIRM</name>
<organism evidence="5 6">
    <name type="scientific">Dialister invisus DSM 15470</name>
    <dbReference type="NCBI Taxonomy" id="592028"/>
    <lineage>
        <taxon>Bacteria</taxon>
        <taxon>Bacillati</taxon>
        <taxon>Bacillota</taxon>
        <taxon>Negativicutes</taxon>
        <taxon>Veillonellales</taxon>
        <taxon>Veillonellaceae</taxon>
        <taxon>Dialister</taxon>
    </lineage>
</organism>
<dbReference type="Pfam" id="PF17147">
    <property type="entry name" value="PFOR_II"/>
    <property type="match status" value="1"/>
</dbReference>
<dbReference type="Pfam" id="PF01855">
    <property type="entry name" value="POR_N"/>
    <property type="match status" value="1"/>
</dbReference>
<dbReference type="InterPro" id="IPR009014">
    <property type="entry name" value="Transketo_C/PFOR_II"/>
</dbReference>
<dbReference type="InterPro" id="IPR002869">
    <property type="entry name" value="Pyrv_flavodox_OxRed_cen"/>
</dbReference>
<dbReference type="Gene3D" id="3.40.50.970">
    <property type="match status" value="1"/>
</dbReference>
<keyword evidence="6" id="KW-1185">Reference proteome</keyword>
<evidence type="ECO:0000256" key="1">
    <source>
        <dbReference type="ARBA" id="ARBA00023002"/>
    </source>
</evidence>
<evidence type="ECO:0000313" key="6">
    <source>
        <dbReference type="Proteomes" id="UP000004736"/>
    </source>
</evidence>
<proteinExistence type="predicted"/>
<dbReference type="HOGENOM" id="CLU_017038_1_0_9"/>
<sequence>MKSYVYDKKSIPDHYRAHRIDSLNIDKEEDGVEKKDFIWKMGGQQGQGVESCGEILGRVLAQEGYSLFSQRLFASRIKGGHTTIALRIATKEIATIGEHVDCLVALDQETIDLHGKEICEGGVIIADDAFKPKWEAHTGRIFLPLPITEMAKKYGSMQMKNIAALGMSAGLLGFPETPFYRFIAERFAKKGEAVINKNKEIFKEGYDTAVAAMQGVELGKLAVPEKKDQLYLLGNEAAALGAISAGSRFMASYPITPASEIMEYMIKVAHKIHGTVVQTEDELSSVMMAMGAGYGGVRAFTATSGPGLSLMAESISMAAVAEIPVVIIDVMRAGPSTGMATKVEQSDIRYAVGSGHGDAEKIVLAAASIEDCYYIVQEAFNLAEEYQTPVIVLSDLQFGMCKQSVPAFDRNRIGIRRGKLVTEGLSELDMKTKSYFHRFEDTEDGISPRTIPGVKNGMFLSTGLEHNVFGKPAEGQGDRVMEMEKRHRKFAAVSKAIQPFTAAHEETNCDLLLVGITSTNGALEEARECLEAEGRKVNHIQLRLISPFPAEELRPYIEGAKKVLIVEEDLTAQLREQFAIRFDCHDKLLSLLQYDGTPFLASTIINKSKEVI</sequence>
<dbReference type="InterPro" id="IPR029061">
    <property type="entry name" value="THDP-binding"/>
</dbReference>
<feature type="domain" description="Pyruvate flavodoxin/ferredoxin oxidoreductase pyrimidine binding" evidence="3">
    <location>
        <begin position="241"/>
        <end position="475"/>
    </location>
</feature>
<dbReference type="SUPFAM" id="SSF53323">
    <property type="entry name" value="Pyruvate-ferredoxin oxidoreductase, PFOR, domain III"/>
    <property type="match status" value="1"/>
</dbReference>
<accession>C9LNZ3</accession>
<dbReference type="InterPro" id="IPR002880">
    <property type="entry name" value="Pyrv_Fd/Flavodoxin_OxRdtase_N"/>
</dbReference>
<dbReference type="NCBIfam" id="TIGR03710">
    <property type="entry name" value="OAFO_sf"/>
    <property type="match status" value="1"/>
</dbReference>
<dbReference type="EMBL" id="ACIM02000001">
    <property type="protein sequence ID" value="EEW97279.1"/>
    <property type="molecule type" value="Genomic_DNA"/>
</dbReference>
<dbReference type="SUPFAM" id="SSF52518">
    <property type="entry name" value="Thiamin diphosphate-binding fold (THDP-binding)"/>
    <property type="match status" value="1"/>
</dbReference>
<evidence type="ECO:0000259" key="3">
    <source>
        <dbReference type="Pfam" id="PF01855"/>
    </source>
</evidence>
<dbReference type="FunFam" id="3.40.50.970:FF:000022">
    <property type="entry name" value="2-oxoglutarate ferredoxin oxidoreductase alpha subunit"/>
    <property type="match status" value="1"/>
</dbReference>
<dbReference type="Proteomes" id="UP000004736">
    <property type="component" value="Unassembled WGS sequence"/>
</dbReference>
<dbReference type="eggNOG" id="COG0674">
    <property type="taxonomic scope" value="Bacteria"/>
</dbReference>
<evidence type="ECO:0000259" key="4">
    <source>
        <dbReference type="Pfam" id="PF17147"/>
    </source>
</evidence>
<evidence type="ECO:0000259" key="2">
    <source>
        <dbReference type="Pfam" id="PF01558"/>
    </source>
</evidence>
<dbReference type="Gene3D" id="3.40.920.10">
    <property type="entry name" value="Pyruvate-ferredoxin oxidoreductase, PFOR, domain III"/>
    <property type="match status" value="1"/>
</dbReference>
<dbReference type="InterPro" id="IPR022367">
    <property type="entry name" value="2-oxoacid/accept_OxRdtase_asu"/>
</dbReference>
<dbReference type="GeneID" id="78277889"/>
<dbReference type="SUPFAM" id="SSF52922">
    <property type="entry name" value="TK C-terminal domain-like"/>
    <property type="match status" value="1"/>
</dbReference>
<gene>
    <name evidence="5" type="ORF">GCWU000321_01267</name>
</gene>
<comment type="caution">
    <text evidence="5">The sequence shown here is derived from an EMBL/GenBank/DDBJ whole genome shotgun (WGS) entry which is preliminary data.</text>
</comment>
<dbReference type="InterPro" id="IPR050722">
    <property type="entry name" value="Pyruvate:ferred/Flavod_OxRd"/>
</dbReference>
<dbReference type="STRING" id="592028.GCWU000321_01267"/>
<dbReference type="GO" id="GO:0006979">
    <property type="term" value="P:response to oxidative stress"/>
    <property type="evidence" value="ECO:0007669"/>
    <property type="project" value="TreeGrafter"/>
</dbReference>
<dbReference type="Gene3D" id="3.40.50.920">
    <property type="match status" value="1"/>
</dbReference>
<feature type="domain" description="Pyruvate:ferredoxin oxidoreductase core" evidence="4">
    <location>
        <begin position="510"/>
        <end position="572"/>
    </location>
</feature>
<keyword evidence="1" id="KW-0560">Oxidoreductase</keyword>
<dbReference type="InterPro" id="IPR019752">
    <property type="entry name" value="Pyrv/ketoisovalerate_OxRed_cat"/>
</dbReference>